<accession>A0A915CZF4</accession>
<evidence type="ECO:0000313" key="4">
    <source>
        <dbReference type="WBParaSite" id="jg13780"/>
    </source>
</evidence>
<dbReference type="AlphaFoldDB" id="A0A915CZF4"/>
<evidence type="ECO:0000256" key="1">
    <source>
        <dbReference type="SAM" id="SignalP"/>
    </source>
</evidence>
<dbReference type="SUPFAM" id="SSF54695">
    <property type="entry name" value="POZ domain"/>
    <property type="match status" value="1"/>
</dbReference>
<reference evidence="4" key="1">
    <citation type="submission" date="2022-11" db="UniProtKB">
        <authorList>
            <consortium name="WormBaseParasite"/>
        </authorList>
    </citation>
    <scope>IDENTIFICATION</scope>
</reference>
<dbReference type="Gene3D" id="3.30.710.10">
    <property type="entry name" value="Potassium Channel Kv1.1, Chain A"/>
    <property type="match status" value="1"/>
</dbReference>
<organism evidence="3 4">
    <name type="scientific">Ditylenchus dipsaci</name>
    <dbReference type="NCBI Taxonomy" id="166011"/>
    <lineage>
        <taxon>Eukaryota</taxon>
        <taxon>Metazoa</taxon>
        <taxon>Ecdysozoa</taxon>
        <taxon>Nematoda</taxon>
        <taxon>Chromadorea</taxon>
        <taxon>Rhabditida</taxon>
        <taxon>Tylenchina</taxon>
        <taxon>Tylenchomorpha</taxon>
        <taxon>Sphaerularioidea</taxon>
        <taxon>Anguinidae</taxon>
        <taxon>Anguininae</taxon>
        <taxon>Ditylenchus</taxon>
    </lineage>
</organism>
<sequence>MLVAVSIIFVLEYSTFFANSFEQDEERIYIDDHTYEEMIELMRCLFFCPQRKRVTSENIDVLVKLAHDFDIERLQKRCDEVIKGKVDSFSTNRIIDLIYCSYGQTC</sequence>
<dbReference type="Pfam" id="PF00651">
    <property type="entry name" value="BTB"/>
    <property type="match status" value="1"/>
</dbReference>
<dbReference type="InterPro" id="IPR000210">
    <property type="entry name" value="BTB/POZ_dom"/>
</dbReference>
<dbReference type="WBParaSite" id="jg13780">
    <property type="protein sequence ID" value="jg13780"/>
    <property type="gene ID" value="jg13780"/>
</dbReference>
<keyword evidence="1" id="KW-0732">Signal</keyword>
<evidence type="ECO:0000259" key="2">
    <source>
        <dbReference type="Pfam" id="PF00651"/>
    </source>
</evidence>
<evidence type="ECO:0000313" key="3">
    <source>
        <dbReference type="Proteomes" id="UP000887574"/>
    </source>
</evidence>
<keyword evidence="3" id="KW-1185">Reference proteome</keyword>
<protein>
    <submittedName>
        <fullName evidence="4">BTB domain-containing protein</fullName>
    </submittedName>
</protein>
<dbReference type="InterPro" id="IPR011333">
    <property type="entry name" value="SKP1/BTB/POZ_sf"/>
</dbReference>
<feature type="chain" id="PRO_5037587084" evidence="1">
    <location>
        <begin position="21"/>
        <end position="106"/>
    </location>
</feature>
<feature type="signal peptide" evidence="1">
    <location>
        <begin position="1"/>
        <end position="20"/>
    </location>
</feature>
<name>A0A915CZF4_9BILA</name>
<dbReference type="Proteomes" id="UP000887574">
    <property type="component" value="Unplaced"/>
</dbReference>
<feature type="domain" description="BTB" evidence="2">
    <location>
        <begin position="13"/>
        <end position="83"/>
    </location>
</feature>
<proteinExistence type="predicted"/>